<dbReference type="InterPro" id="IPR002156">
    <property type="entry name" value="RNaseH_domain"/>
</dbReference>
<dbReference type="EC" id="3.1.26.4" evidence="2"/>
<proteinExistence type="predicted"/>
<dbReference type="EMBL" id="JFFR01000002">
    <property type="protein sequence ID" value="KDN30352.1"/>
    <property type="molecule type" value="Genomic_DNA"/>
</dbReference>
<dbReference type="STRING" id="212667.VFDL14_06390"/>
<dbReference type="InterPro" id="IPR036397">
    <property type="entry name" value="RNaseH_sf"/>
</dbReference>
<dbReference type="SUPFAM" id="SSF53098">
    <property type="entry name" value="Ribonuclease H-like"/>
    <property type="match status" value="1"/>
</dbReference>
<evidence type="ECO:0000313" key="3">
    <source>
        <dbReference type="Proteomes" id="UP000027219"/>
    </source>
</evidence>
<comment type="caution">
    <text evidence="2">The sequence shown here is derived from an EMBL/GenBank/DDBJ whole genome shotgun (WGS) entry which is preliminary data.</text>
</comment>
<keyword evidence="2" id="KW-0378">Hydrolase</keyword>
<dbReference type="Pfam" id="PF00075">
    <property type="entry name" value="RNase_H"/>
    <property type="match status" value="1"/>
</dbReference>
<reference evidence="2 3" key="1">
    <citation type="submission" date="2014-02" db="EMBL/GenBank/DDBJ databases">
        <title>Vibrio fortis Dalian14 Genome Sequencing.</title>
        <authorList>
            <person name="Wang Y."/>
            <person name="Song L."/>
            <person name="Liu G."/>
            <person name="Ding J."/>
        </authorList>
    </citation>
    <scope>NUCLEOTIDE SEQUENCE [LARGE SCALE GENOMIC DNA]</scope>
    <source>
        <strain evidence="2 3">Dalian14</strain>
    </source>
</reference>
<dbReference type="RefSeq" id="WP_032549382.1">
    <property type="nucleotide sequence ID" value="NZ_JFFR01000002.1"/>
</dbReference>
<organism evidence="2 3">
    <name type="scientific">Vibrio fortis</name>
    <dbReference type="NCBI Taxonomy" id="212667"/>
    <lineage>
        <taxon>Bacteria</taxon>
        <taxon>Pseudomonadati</taxon>
        <taxon>Pseudomonadota</taxon>
        <taxon>Gammaproteobacteria</taxon>
        <taxon>Vibrionales</taxon>
        <taxon>Vibrionaceae</taxon>
        <taxon>Vibrio</taxon>
    </lineage>
</organism>
<name>A0A066UWU3_9VIBR</name>
<keyword evidence="3" id="KW-1185">Reference proteome</keyword>
<dbReference type="GO" id="GO:0004523">
    <property type="term" value="F:RNA-DNA hybrid ribonuclease activity"/>
    <property type="evidence" value="ECO:0007669"/>
    <property type="project" value="UniProtKB-EC"/>
</dbReference>
<dbReference type="OrthoDB" id="6388625at2"/>
<evidence type="ECO:0000259" key="1">
    <source>
        <dbReference type="PROSITE" id="PS50879"/>
    </source>
</evidence>
<sequence length="145" mass="16290">MNKEIYVETAIENKQRGLFVGGVGMIVLDDDGSISDEDWQTFDSITDRNYLELSALAFGLKCASDGDIIYSNSDYCVSGFNEWLDGWKRRNWRKANKKPITHQALWELVDKRSADKQVEVRKVAACSAGKDAAYRYALAAVNGQL</sequence>
<dbReference type="GO" id="GO:0003676">
    <property type="term" value="F:nucleic acid binding"/>
    <property type="evidence" value="ECO:0007669"/>
    <property type="project" value="InterPro"/>
</dbReference>
<accession>A0A066UWU3</accession>
<dbReference type="PROSITE" id="PS50879">
    <property type="entry name" value="RNASE_H_1"/>
    <property type="match status" value="1"/>
</dbReference>
<feature type="domain" description="RNase H type-1" evidence="1">
    <location>
        <begin position="22"/>
        <end position="142"/>
    </location>
</feature>
<gene>
    <name evidence="2" type="ORF">VFDL14_06390</name>
</gene>
<protein>
    <submittedName>
        <fullName evidence="2">Ribonuclease H</fullName>
        <ecNumber evidence="2">3.1.26.4</ecNumber>
    </submittedName>
</protein>
<evidence type="ECO:0000313" key="2">
    <source>
        <dbReference type="EMBL" id="KDN30352.1"/>
    </source>
</evidence>
<dbReference type="InterPro" id="IPR012337">
    <property type="entry name" value="RNaseH-like_sf"/>
</dbReference>
<dbReference type="AlphaFoldDB" id="A0A066UWU3"/>
<dbReference type="Gene3D" id="3.30.420.10">
    <property type="entry name" value="Ribonuclease H-like superfamily/Ribonuclease H"/>
    <property type="match status" value="1"/>
</dbReference>
<dbReference type="Proteomes" id="UP000027219">
    <property type="component" value="Unassembled WGS sequence"/>
</dbReference>